<keyword evidence="2" id="KW-0732">Signal</keyword>
<dbReference type="Pfam" id="PF16391">
    <property type="entry name" value="DUF5000"/>
    <property type="match status" value="1"/>
</dbReference>
<dbReference type="Pfam" id="PF16323">
    <property type="entry name" value="DUF4959"/>
    <property type="match status" value="1"/>
</dbReference>
<keyword evidence="6" id="KW-0449">Lipoprotein</keyword>
<dbReference type="Pfam" id="PF17166">
    <property type="entry name" value="DUF5126"/>
    <property type="match status" value="1"/>
</dbReference>
<accession>A0AAW9SBH0</accession>
<proteinExistence type="predicted"/>
<feature type="chain" id="PRO_5043477371" evidence="2">
    <location>
        <begin position="22"/>
        <end position="408"/>
    </location>
</feature>
<dbReference type="EMBL" id="JBDKWZ010000004">
    <property type="protein sequence ID" value="MEN7548076.1"/>
    <property type="molecule type" value="Genomic_DNA"/>
</dbReference>
<feature type="domain" description="DUF4959" evidence="3">
    <location>
        <begin position="20"/>
        <end position="122"/>
    </location>
</feature>
<evidence type="ECO:0000313" key="7">
    <source>
        <dbReference type="Proteomes" id="UP001403385"/>
    </source>
</evidence>
<gene>
    <name evidence="6" type="ORF">AAG747_09150</name>
</gene>
<dbReference type="Gene3D" id="2.60.120.260">
    <property type="entry name" value="Galactose-binding domain-like"/>
    <property type="match status" value="1"/>
</dbReference>
<evidence type="ECO:0000259" key="4">
    <source>
        <dbReference type="Pfam" id="PF16391"/>
    </source>
</evidence>
<reference evidence="6 7" key="1">
    <citation type="submission" date="2024-04" db="EMBL/GenBank/DDBJ databases">
        <title>Novel genus in family Flammeovirgaceae.</title>
        <authorList>
            <person name="Nguyen T.H."/>
            <person name="Vuong T.Q."/>
            <person name="Le H."/>
            <person name="Kim S.-G."/>
        </authorList>
    </citation>
    <scope>NUCLEOTIDE SEQUENCE [LARGE SCALE GENOMIC DNA]</scope>
    <source>
        <strain evidence="6 7">JCM 23209</strain>
    </source>
</reference>
<evidence type="ECO:0000256" key="2">
    <source>
        <dbReference type="SAM" id="SignalP"/>
    </source>
</evidence>
<feature type="signal peptide" evidence="2">
    <location>
        <begin position="1"/>
        <end position="21"/>
    </location>
</feature>
<name>A0AAW9SBH0_9BACT</name>
<evidence type="ECO:0000313" key="6">
    <source>
        <dbReference type="EMBL" id="MEN7548076.1"/>
    </source>
</evidence>
<feature type="compositionally biased region" description="Basic and acidic residues" evidence="1">
    <location>
        <begin position="258"/>
        <end position="268"/>
    </location>
</feature>
<feature type="domain" description="DUF5000" evidence="4">
    <location>
        <begin position="258"/>
        <end position="404"/>
    </location>
</feature>
<keyword evidence="7" id="KW-1185">Reference proteome</keyword>
<protein>
    <submittedName>
        <fullName evidence="6">DUF5000 domain-containing lipoprotein</fullName>
    </submittedName>
</protein>
<dbReference type="AlphaFoldDB" id="A0AAW9SBH0"/>
<feature type="domain" description="DUF5126" evidence="5">
    <location>
        <begin position="124"/>
        <end position="228"/>
    </location>
</feature>
<evidence type="ECO:0000259" key="5">
    <source>
        <dbReference type="Pfam" id="PF17166"/>
    </source>
</evidence>
<dbReference type="InterPro" id="IPR032527">
    <property type="entry name" value="DUF4959"/>
</dbReference>
<comment type="caution">
    <text evidence="6">The sequence shown here is derived from an EMBL/GenBank/DDBJ whole genome shotgun (WGS) entry which is preliminary data.</text>
</comment>
<evidence type="ECO:0000256" key="1">
    <source>
        <dbReference type="SAM" id="MobiDB-lite"/>
    </source>
</evidence>
<sequence length="408" mass="46331">MMKKCISVGLFLLCNIVFVQCEEDSHNPISKDDTVPGQLQEVSMQATPGGAVLKYNLPKDNDLLYVEARYKLENGRNMQVRASAFVDSISLEGYGSVGSFPVSLYTVDRSGNRSDPLHLEVQTLTPPVKTIFSSVNLRETFGGVNITWENASKAPITINMMVLSGSSQHQEFETFESIYTEAPEGNISVRGFDNQKYRFAVVVRDRWDNFSDTLSTTLTPLLEEELNKEKFKEIILPGDVQAVPRWAPSSPSTMPKLWDGRHDTEESRQVTNEGELPDHYYYTFDLGVTAKLSRMKFWQFTMNNGTYLYFDANYELFELWGANTLDPSGSFDHWTLLRECEVVKPSKLPVGHENYTAEDKEVAMSGHDFEFPLEAPEVRYIRVKVKKTFSNLNWAACGEMSFFGQINE</sequence>
<organism evidence="6 7">
    <name type="scientific">Rapidithrix thailandica</name>
    <dbReference type="NCBI Taxonomy" id="413964"/>
    <lineage>
        <taxon>Bacteria</taxon>
        <taxon>Pseudomonadati</taxon>
        <taxon>Bacteroidota</taxon>
        <taxon>Cytophagia</taxon>
        <taxon>Cytophagales</taxon>
        <taxon>Flammeovirgaceae</taxon>
        <taxon>Rapidithrix</taxon>
    </lineage>
</organism>
<dbReference type="InterPro" id="IPR032164">
    <property type="entry name" value="DUF5000"/>
</dbReference>
<dbReference type="InterPro" id="IPR033431">
    <property type="entry name" value="DUF5126"/>
</dbReference>
<dbReference type="RefSeq" id="WP_346820858.1">
    <property type="nucleotide sequence ID" value="NZ_JBDKWZ010000004.1"/>
</dbReference>
<evidence type="ECO:0000259" key="3">
    <source>
        <dbReference type="Pfam" id="PF16323"/>
    </source>
</evidence>
<dbReference type="Proteomes" id="UP001403385">
    <property type="component" value="Unassembled WGS sequence"/>
</dbReference>
<feature type="region of interest" description="Disordered" evidence="1">
    <location>
        <begin position="247"/>
        <end position="272"/>
    </location>
</feature>